<feature type="DNA-binding region" description="OmpR/PhoB-type" evidence="6">
    <location>
        <begin position="62"/>
        <end position="160"/>
    </location>
</feature>
<reference evidence="9" key="1">
    <citation type="journal article" date="2019" name="Int. J. Syst. Evol. Microbiol.">
        <title>The Global Catalogue of Microorganisms (GCM) 10K type strain sequencing project: providing services to taxonomists for standard genome sequencing and annotation.</title>
        <authorList>
            <consortium name="The Broad Institute Genomics Platform"/>
            <consortium name="The Broad Institute Genome Sequencing Center for Infectious Disease"/>
            <person name="Wu L."/>
            <person name="Ma J."/>
        </authorList>
    </citation>
    <scope>NUCLEOTIDE SEQUENCE [LARGE SCALE GENOMIC DNA]</scope>
    <source>
        <strain evidence="9">CGMCC 1.6784</strain>
    </source>
</reference>
<gene>
    <name evidence="8" type="ORF">GCM10011349_35580</name>
</gene>
<dbReference type="Gene3D" id="1.10.10.10">
    <property type="entry name" value="Winged helix-like DNA-binding domain superfamily/Winged helix DNA-binding domain"/>
    <property type="match status" value="1"/>
</dbReference>
<dbReference type="InterPro" id="IPR001867">
    <property type="entry name" value="OmpR/PhoB-type_DNA-bd"/>
</dbReference>
<evidence type="ECO:0000256" key="6">
    <source>
        <dbReference type="PROSITE-ProRule" id="PRU01091"/>
    </source>
</evidence>
<dbReference type="CDD" id="cd00383">
    <property type="entry name" value="trans_reg_C"/>
    <property type="match status" value="1"/>
</dbReference>
<name>A0ABQ2JW99_9SPHN</name>
<evidence type="ECO:0000313" key="8">
    <source>
        <dbReference type="EMBL" id="GGN57227.1"/>
    </source>
</evidence>
<dbReference type="PROSITE" id="PS51755">
    <property type="entry name" value="OMPR_PHOB"/>
    <property type="match status" value="1"/>
</dbReference>
<dbReference type="PANTHER" id="PTHR48111:SF1">
    <property type="entry name" value="TWO-COMPONENT RESPONSE REGULATOR ORR33"/>
    <property type="match status" value="1"/>
</dbReference>
<dbReference type="InterPro" id="IPR039420">
    <property type="entry name" value="WalR-like"/>
</dbReference>
<evidence type="ECO:0000313" key="9">
    <source>
        <dbReference type="Proteomes" id="UP000605099"/>
    </source>
</evidence>
<comment type="caution">
    <text evidence="8">The sequence shown here is derived from an EMBL/GenBank/DDBJ whole genome shotgun (WGS) entry which is preliminary data.</text>
</comment>
<evidence type="ECO:0000256" key="4">
    <source>
        <dbReference type="ARBA" id="ARBA00023125"/>
    </source>
</evidence>
<dbReference type="SUPFAM" id="SSF46894">
    <property type="entry name" value="C-terminal effector domain of the bipartite response regulators"/>
    <property type="match status" value="1"/>
</dbReference>
<evidence type="ECO:0000256" key="2">
    <source>
        <dbReference type="ARBA" id="ARBA00023012"/>
    </source>
</evidence>
<sequence length="187" mass="20912">MGVLSSYSARDRRFIVVTGVKRAHERATLLQLGFGDALPEVLAIEELDARAGRVADAMNWLPRMRRIGTLQLDLLAREGYGNGRPLNLNPREFALLWRLTDSPNRTVSKQALIQDVWRMGFVPETNSIAVHMSRLRRKLGFAGLTGVIETASEGGYSLRIADEFGLPNNFRSDDIADADEERMSARL</sequence>
<evidence type="ECO:0000256" key="5">
    <source>
        <dbReference type="ARBA" id="ARBA00023163"/>
    </source>
</evidence>
<evidence type="ECO:0000256" key="3">
    <source>
        <dbReference type="ARBA" id="ARBA00023015"/>
    </source>
</evidence>
<keyword evidence="4 6" id="KW-0238">DNA-binding</keyword>
<dbReference type="EMBL" id="BMLK01000019">
    <property type="protein sequence ID" value="GGN57227.1"/>
    <property type="molecule type" value="Genomic_DNA"/>
</dbReference>
<proteinExistence type="predicted"/>
<dbReference type="PANTHER" id="PTHR48111">
    <property type="entry name" value="REGULATOR OF RPOS"/>
    <property type="match status" value="1"/>
</dbReference>
<keyword evidence="9" id="KW-1185">Reference proteome</keyword>
<protein>
    <recommendedName>
        <fullName evidence="7">OmpR/PhoB-type domain-containing protein</fullName>
    </recommendedName>
</protein>
<evidence type="ECO:0000259" key="7">
    <source>
        <dbReference type="PROSITE" id="PS51755"/>
    </source>
</evidence>
<dbReference type="RefSeq" id="WP_229710548.1">
    <property type="nucleotide sequence ID" value="NZ_BMLK01000019.1"/>
</dbReference>
<organism evidence="8 9">
    <name type="scientific">Novosphingobium indicum</name>
    <dbReference type="NCBI Taxonomy" id="462949"/>
    <lineage>
        <taxon>Bacteria</taxon>
        <taxon>Pseudomonadati</taxon>
        <taxon>Pseudomonadota</taxon>
        <taxon>Alphaproteobacteria</taxon>
        <taxon>Sphingomonadales</taxon>
        <taxon>Sphingomonadaceae</taxon>
        <taxon>Novosphingobium</taxon>
    </lineage>
</organism>
<dbReference type="SMART" id="SM00862">
    <property type="entry name" value="Trans_reg_C"/>
    <property type="match status" value="1"/>
</dbReference>
<dbReference type="Pfam" id="PF00486">
    <property type="entry name" value="Trans_reg_C"/>
    <property type="match status" value="1"/>
</dbReference>
<dbReference type="InterPro" id="IPR016032">
    <property type="entry name" value="Sig_transdc_resp-reg_C-effctor"/>
</dbReference>
<keyword evidence="3" id="KW-0805">Transcription regulation</keyword>
<keyword evidence="2" id="KW-0902">Two-component regulatory system</keyword>
<dbReference type="Proteomes" id="UP000605099">
    <property type="component" value="Unassembled WGS sequence"/>
</dbReference>
<keyword evidence="1" id="KW-0597">Phosphoprotein</keyword>
<dbReference type="InterPro" id="IPR036388">
    <property type="entry name" value="WH-like_DNA-bd_sf"/>
</dbReference>
<keyword evidence="5" id="KW-0804">Transcription</keyword>
<feature type="domain" description="OmpR/PhoB-type" evidence="7">
    <location>
        <begin position="62"/>
        <end position="160"/>
    </location>
</feature>
<evidence type="ECO:0000256" key="1">
    <source>
        <dbReference type="ARBA" id="ARBA00022553"/>
    </source>
</evidence>
<accession>A0ABQ2JW99</accession>